<dbReference type="GO" id="GO:0000155">
    <property type="term" value="F:phosphorelay sensor kinase activity"/>
    <property type="evidence" value="ECO:0007669"/>
    <property type="project" value="InterPro"/>
</dbReference>
<dbReference type="InterPro" id="IPR003594">
    <property type="entry name" value="HATPase_dom"/>
</dbReference>
<evidence type="ECO:0000256" key="8">
    <source>
        <dbReference type="ARBA" id="ARBA00023012"/>
    </source>
</evidence>
<dbReference type="InterPro" id="IPR050980">
    <property type="entry name" value="2C_sensor_his_kinase"/>
</dbReference>
<evidence type="ECO:0000259" key="11">
    <source>
        <dbReference type="PROSITE" id="PS50109"/>
    </source>
</evidence>
<keyword evidence="10" id="KW-0812">Transmembrane</keyword>
<dbReference type="SUPFAM" id="SSF55874">
    <property type="entry name" value="ATPase domain of HSP90 chaperone/DNA topoisomerase II/histidine kinase"/>
    <property type="match status" value="1"/>
</dbReference>
<dbReference type="Gene3D" id="1.10.287.130">
    <property type="match status" value="1"/>
</dbReference>
<name>E6QM90_9ZZZZ</name>
<evidence type="ECO:0000256" key="10">
    <source>
        <dbReference type="SAM" id="Phobius"/>
    </source>
</evidence>
<dbReference type="InterPro" id="IPR003661">
    <property type="entry name" value="HisK_dim/P_dom"/>
</dbReference>
<sequence>MLWVSGAWVLPLLGIVFWFHLGSTFAKALFLILAVLVAPLPALLYAHRQRGRLLACAANAEEEAAQLKLQLETVRYRTSRLREELQAADRQARLSHQLTLLGQFTAGFMHEFNNPLAIVAGRIEVLLDERKEDASLCADLEQMLKESRYMGNIASTLLQALRRERGGEIFDTSVPQKALGEALRALRPLAESQGVRLVEEIAEAPRVDVPEHVVGEVVRGLLSNALEALKGRAEAVIWVRLEPYRTAGAKVVIKIEDNGPGVPESIRGHLFEPFISQSTGRERLGLGLFLAASLLDMYDGRIRYEPRNGGGASFVIELPPARFTRGQPYHWFAGGTTE</sequence>
<evidence type="ECO:0000256" key="6">
    <source>
        <dbReference type="ARBA" id="ARBA00022679"/>
    </source>
</evidence>
<comment type="caution">
    <text evidence="12">The sequence shown here is derived from an EMBL/GenBank/DDBJ whole genome shotgun (WGS) entry which is preliminary data.</text>
</comment>
<gene>
    <name evidence="12" type="ORF">CARN6_1819</name>
</gene>
<dbReference type="PROSITE" id="PS50109">
    <property type="entry name" value="HIS_KIN"/>
    <property type="match status" value="1"/>
</dbReference>
<keyword evidence="10" id="KW-1133">Transmembrane helix</keyword>
<protein>
    <recommendedName>
        <fullName evidence="3">histidine kinase</fullName>
        <ecNumber evidence="3">2.7.13.3</ecNumber>
    </recommendedName>
</protein>
<evidence type="ECO:0000256" key="7">
    <source>
        <dbReference type="ARBA" id="ARBA00022777"/>
    </source>
</evidence>
<evidence type="ECO:0000256" key="4">
    <source>
        <dbReference type="ARBA" id="ARBA00022475"/>
    </source>
</evidence>
<feature type="transmembrane region" description="Helical" evidence="10">
    <location>
        <begin position="6"/>
        <end position="21"/>
    </location>
</feature>
<dbReference type="GO" id="GO:0005886">
    <property type="term" value="C:plasma membrane"/>
    <property type="evidence" value="ECO:0007669"/>
    <property type="project" value="UniProtKB-SubCell"/>
</dbReference>
<dbReference type="Pfam" id="PF02518">
    <property type="entry name" value="HATPase_c"/>
    <property type="match status" value="1"/>
</dbReference>
<evidence type="ECO:0000256" key="3">
    <source>
        <dbReference type="ARBA" id="ARBA00012438"/>
    </source>
</evidence>
<keyword evidence="10" id="KW-0472">Membrane</keyword>
<keyword evidence="7 12" id="KW-0418">Kinase</keyword>
<keyword evidence="4" id="KW-1003">Cell membrane</keyword>
<organism evidence="12">
    <name type="scientific">mine drainage metagenome</name>
    <dbReference type="NCBI Taxonomy" id="410659"/>
    <lineage>
        <taxon>unclassified sequences</taxon>
        <taxon>metagenomes</taxon>
        <taxon>ecological metagenomes</taxon>
    </lineage>
</organism>
<comment type="subcellular location">
    <subcellularLocation>
        <location evidence="2">Cell membrane</location>
        <topology evidence="2">Multi-pass membrane protein</topology>
    </subcellularLocation>
</comment>
<dbReference type="EMBL" id="CABQ01000209">
    <property type="protein sequence ID" value="CBI08361.1"/>
    <property type="molecule type" value="Genomic_DNA"/>
</dbReference>
<accession>E6QM90</accession>
<evidence type="ECO:0000256" key="2">
    <source>
        <dbReference type="ARBA" id="ARBA00004651"/>
    </source>
</evidence>
<evidence type="ECO:0000256" key="1">
    <source>
        <dbReference type="ARBA" id="ARBA00000085"/>
    </source>
</evidence>
<dbReference type="SMART" id="SM00388">
    <property type="entry name" value="HisKA"/>
    <property type="match status" value="1"/>
</dbReference>
<evidence type="ECO:0000256" key="5">
    <source>
        <dbReference type="ARBA" id="ARBA00022553"/>
    </source>
</evidence>
<dbReference type="PANTHER" id="PTHR44936:SF9">
    <property type="entry name" value="SENSOR PROTEIN CREC"/>
    <property type="match status" value="1"/>
</dbReference>
<evidence type="ECO:0000313" key="12">
    <source>
        <dbReference type="EMBL" id="CBI08361.1"/>
    </source>
</evidence>
<dbReference type="InterPro" id="IPR036097">
    <property type="entry name" value="HisK_dim/P_sf"/>
</dbReference>
<proteinExistence type="predicted"/>
<feature type="domain" description="Histidine kinase" evidence="11">
    <location>
        <begin position="107"/>
        <end position="322"/>
    </location>
</feature>
<dbReference type="PANTHER" id="PTHR44936">
    <property type="entry name" value="SENSOR PROTEIN CREC"/>
    <property type="match status" value="1"/>
</dbReference>
<dbReference type="Pfam" id="PF00512">
    <property type="entry name" value="HisKA"/>
    <property type="match status" value="1"/>
</dbReference>
<dbReference type="EC" id="2.7.13.3" evidence="3"/>
<feature type="transmembrane region" description="Helical" evidence="10">
    <location>
        <begin position="28"/>
        <end position="46"/>
    </location>
</feature>
<dbReference type="SMART" id="SM00387">
    <property type="entry name" value="HATPase_c"/>
    <property type="match status" value="1"/>
</dbReference>
<dbReference type="AlphaFoldDB" id="E6QM90"/>
<dbReference type="InterPro" id="IPR005467">
    <property type="entry name" value="His_kinase_dom"/>
</dbReference>
<dbReference type="CDD" id="cd00082">
    <property type="entry name" value="HisKA"/>
    <property type="match status" value="1"/>
</dbReference>
<evidence type="ECO:0000256" key="9">
    <source>
        <dbReference type="ARBA" id="ARBA00023026"/>
    </source>
</evidence>
<keyword evidence="8" id="KW-0902">Two-component regulatory system</keyword>
<dbReference type="InterPro" id="IPR036890">
    <property type="entry name" value="HATPase_C_sf"/>
</dbReference>
<dbReference type="PRINTS" id="PR00344">
    <property type="entry name" value="BCTRLSENSOR"/>
</dbReference>
<dbReference type="InterPro" id="IPR004358">
    <property type="entry name" value="Sig_transdc_His_kin-like_C"/>
</dbReference>
<reference evidence="12" key="1">
    <citation type="submission" date="2009-10" db="EMBL/GenBank/DDBJ databases">
        <title>Diversity of trophic interactions inside an arsenic-rich microbial ecosystem.</title>
        <authorList>
            <person name="Bertin P.N."/>
            <person name="Heinrich-Salmeron A."/>
            <person name="Pelletier E."/>
            <person name="Goulhen-Chollet F."/>
            <person name="Arsene-Ploetze F."/>
            <person name="Gallien S."/>
            <person name="Calteau A."/>
            <person name="Vallenet D."/>
            <person name="Casiot C."/>
            <person name="Chane-Woon-Ming B."/>
            <person name="Giloteaux L."/>
            <person name="Barakat M."/>
            <person name="Bonnefoy V."/>
            <person name="Bruneel O."/>
            <person name="Chandler M."/>
            <person name="Cleiss J."/>
            <person name="Duran R."/>
            <person name="Elbaz-Poulichet F."/>
            <person name="Fonknechten N."/>
            <person name="Lauga B."/>
            <person name="Mornico D."/>
            <person name="Ortet P."/>
            <person name="Schaeffer C."/>
            <person name="Siguier P."/>
            <person name="Alexander Thil Smith A."/>
            <person name="Van Dorsselaer A."/>
            <person name="Weissenbach J."/>
            <person name="Medigue C."/>
            <person name="Le Paslier D."/>
        </authorList>
    </citation>
    <scope>NUCLEOTIDE SEQUENCE</scope>
</reference>
<dbReference type="SUPFAM" id="SSF47384">
    <property type="entry name" value="Homodimeric domain of signal transducing histidine kinase"/>
    <property type="match status" value="1"/>
</dbReference>
<keyword evidence="9" id="KW-0843">Virulence</keyword>
<comment type="catalytic activity">
    <reaction evidence="1">
        <text>ATP + protein L-histidine = ADP + protein N-phospho-L-histidine.</text>
        <dbReference type="EC" id="2.7.13.3"/>
    </reaction>
</comment>
<keyword evidence="6 12" id="KW-0808">Transferase</keyword>
<keyword evidence="5" id="KW-0597">Phosphoprotein</keyword>
<dbReference type="Gene3D" id="3.30.565.10">
    <property type="entry name" value="Histidine kinase-like ATPase, C-terminal domain"/>
    <property type="match status" value="1"/>
</dbReference>